<dbReference type="VEuPathDB" id="PiroplasmaDB:BEWA_037090"/>
<evidence type="ECO:0000313" key="5">
    <source>
        <dbReference type="Proteomes" id="UP000031512"/>
    </source>
</evidence>
<dbReference type="KEGG" id="beq:BEWA_037090"/>
<evidence type="ECO:0000256" key="3">
    <source>
        <dbReference type="SAM" id="SignalP"/>
    </source>
</evidence>
<reference evidence="4 5" key="1">
    <citation type="journal article" date="2012" name="BMC Genomics">
        <title>Comparative genomic analysis and phylogenetic position of Theileria equi.</title>
        <authorList>
            <person name="Kappmeyer L.S."/>
            <person name="Thiagarajan M."/>
            <person name="Herndon D.R."/>
            <person name="Ramsay J.D."/>
            <person name="Caler E."/>
            <person name="Djikeng A."/>
            <person name="Gillespie J.J."/>
            <person name="Lau A.O."/>
            <person name="Roalson E.H."/>
            <person name="Silva J.C."/>
            <person name="Silva M.G."/>
            <person name="Suarez C.E."/>
            <person name="Ueti M.W."/>
            <person name="Nene V.M."/>
            <person name="Mealey R.H."/>
            <person name="Knowles D.P."/>
            <person name="Brayton K.A."/>
        </authorList>
    </citation>
    <scope>NUCLEOTIDE SEQUENCE [LARGE SCALE GENOMIC DNA]</scope>
    <source>
        <strain evidence="4 5">WA</strain>
    </source>
</reference>
<evidence type="ECO:0000256" key="1">
    <source>
        <dbReference type="SAM" id="Coils"/>
    </source>
</evidence>
<protein>
    <recommendedName>
        <fullName evidence="6">Signal peptide containing protein</fullName>
    </recommendedName>
</protein>
<dbReference type="RefSeq" id="XP_004833125.1">
    <property type="nucleotide sequence ID" value="XM_004833068.1"/>
</dbReference>
<dbReference type="AlphaFoldDB" id="L1LER6"/>
<organism evidence="4 5">
    <name type="scientific">Theileria equi strain WA</name>
    <dbReference type="NCBI Taxonomy" id="1537102"/>
    <lineage>
        <taxon>Eukaryota</taxon>
        <taxon>Sar</taxon>
        <taxon>Alveolata</taxon>
        <taxon>Apicomplexa</taxon>
        <taxon>Aconoidasida</taxon>
        <taxon>Piroplasmida</taxon>
        <taxon>Theileriidae</taxon>
        <taxon>Theileria</taxon>
    </lineage>
</organism>
<keyword evidence="5" id="KW-1185">Reference proteome</keyword>
<accession>L1LER6</accession>
<keyword evidence="3" id="KW-0732">Signal</keyword>
<dbReference type="GeneID" id="15806596"/>
<gene>
    <name evidence="4" type="ORF">BEWA_037090</name>
</gene>
<feature type="coiled-coil region" evidence="1">
    <location>
        <begin position="169"/>
        <end position="196"/>
    </location>
</feature>
<evidence type="ECO:0000256" key="2">
    <source>
        <dbReference type="SAM" id="MobiDB-lite"/>
    </source>
</evidence>
<proteinExistence type="predicted"/>
<keyword evidence="1" id="KW-0175">Coiled coil</keyword>
<dbReference type="EMBL" id="ACOU01000002">
    <property type="protein sequence ID" value="EKX73673.1"/>
    <property type="molecule type" value="Genomic_DNA"/>
</dbReference>
<feature type="region of interest" description="Disordered" evidence="2">
    <location>
        <begin position="77"/>
        <end position="128"/>
    </location>
</feature>
<evidence type="ECO:0008006" key="6">
    <source>
        <dbReference type="Google" id="ProtNLM"/>
    </source>
</evidence>
<feature type="region of interest" description="Disordered" evidence="2">
    <location>
        <begin position="29"/>
        <end position="57"/>
    </location>
</feature>
<comment type="caution">
    <text evidence="4">The sequence shown here is derived from an EMBL/GenBank/DDBJ whole genome shotgun (WGS) entry which is preliminary data.</text>
</comment>
<evidence type="ECO:0000313" key="4">
    <source>
        <dbReference type="EMBL" id="EKX73673.1"/>
    </source>
</evidence>
<feature type="signal peptide" evidence="3">
    <location>
        <begin position="1"/>
        <end position="18"/>
    </location>
</feature>
<sequence>MRVPTLIIFALTRCLVDSLDVKNFVPSDGSAAEGAETDPPAVQQGQDAVPEQPPHDVVDHRENRAYDVIPPLEARAAGLSGESSEEDGHAVNPSAEGMPDSAKGSDERTSECKETESSHLKGTLASENKDIVQASADKDGDSEASATFLSELNTGSCAFRLSTEIIECALEADKAMKEAEEQVRKLTEDYKRSLTNTREICDTLLKVMDCHSEHCKDYSDITKQLVEFRERQTCRIEPDLLTFFRDIVGKMRNKETHSDFESIAKEFEDAVDEYVDGITQYSEIYKAGAYKTLSNAVNSMEKVREGLRKEAQKNAEMKALQVHVDMSIQVVISATDSLRTLLSKLLDF</sequence>
<feature type="chain" id="PRO_5003952657" description="Signal peptide containing protein" evidence="3">
    <location>
        <begin position="19"/>
        <end position="348"/>
    </location>
</feature>
<name>L1LER6_THEEQ</name>
<dbReference type="Proteomes" id="UP000031512">
    <property type="component" value="Unassembled WGS sequence"/>
</dbReference>
<feature type="compositionally biased region" description="Basic and acidic residues" evidence="2">
    <location>
        <begin position="103"/>
        <end position="119"/>
    </location>
</feature>